<dbReference type="InterPro" id="IPR018114">
    <property type="entry name" value="TRYPSIN_HIS"/>
</dbReference>
<dbReference type="PANTHER" id="PTHR24252">
    <property type="entry name" value="ACROSIN-RELATED"/>
    <property type="match status" value="1"/>
</dbReference>
<dbReference type="EMBL" id="CP020946">
    <property type="protein sequence ID" value="ASD63179.1"/>
    <property type="molecule type" value="Genomic_DNA"/>
</dbReference>
<dbReference type="Pfam" id="PF00089">
    <property type="entry name" value="Trypsin"/>
    <property type="match status" value="1"/>
</dbReference>
<dbReference type="PROSITE" id="PS00135">
    <property type="entry name" value="TRYPSIN_SER"/>
    <property type="match status" value="1"/>
</dbReference>
<dbReference type="PROSITE" id="PS50240">
    <property type="entry name" value="TRYPSIN_DOM"/>
    <property type="match status" value="1"/>
</dbReference>
<keyword evidence="6" id="KW-0732">Signal</keyword>
<dbReference type="FunFam" id="2.40.10.10:FF:000077">
    <property type="entry name" value="Predicted protein"/>
    <property type="match status" value="1"/>
</dbReference>
<dbReference type="CDD" id="cd00190">
    <property type="entry name" value="Tryp_SPc"/>
    <property type="match status" value="1"/>
</dbReference>
<dbReference type="PANTHER" id="PTHR24252:SF7">
    <property type="entry name" value="HYALIN"/>
    <property type="match status" value="1"/>
</dbReference>
<evidence type="ECO:0000256" key="2">
    <source>
        <dbReference type="ARBA" id="ARBA00022801"/>
    </source>
</evidence>
<dbReference type="OrthoDB" id="5290228at2"/>
<dbReference type="PRINTS" id="PR00722">
    <property type="entry name" value="CHYMOTRYPSIN"/>
</dbReference>
<accession>A0A1Z3N6V1</accession>
<dbReference type="Gene3D" id="2.40.10.10">
    <property type="entry name" value="Trypsin-like serine proteases"/>
    <property type="match status" value="1"/>
</dbReference>
<evidence type="ECO:0000313" key="8">
    <source>
        <dbReference type="EMBL" id="ASD63179.1"/>
    </source>
</evidence>
<dbReference type="SUPFAM" id="SSF50494">
    <property type="entry name" value="Trypsin-like serine proteases"/>
    <property type="match status" value="1"/>
</dbReference>
<dbReference type="GO" id="GO:0004252">
    <property type="term" value="F:serine-type endopeptidase activity"/>
    <property type="evidence" value="ECO:0007669"/>
    <property type="project" value="InterPro"/>
</dbReference>
<evidence type="ECO:0000256" key="1">
    <source>
        <dbReference type="ARBA" id="ARBA00022670"/>
    </source>
</evidence>
<dbReference type="SMART" id="SM00020">
    <property type="entry name" value="Tryp_SPc"/>
    <property type="match status" value="1"/>
</dbReference>
<dbReference type="GO" id="GO:0006508">
    <property type="term" value="P:proteolysis"/>
    <property type="evidence" value="ECO:0007669"/>
    <property type="project" value="UniProtKB-KW"/>
</dbReference>
<dbReference type="InterPro" id="IPR009003">
    <property type="entry name" value="Peptidase_S1_PA"/>
</dbReference>
<evidence type="ECO:0000313" key="9">
    <source>
        <dbReference type="Proteomes" id="UP000197003"/>
    </source>
</evidence>
<keyword evidence="3 5" id="KW-0720">Serine protease</keyword>
<dbReference type="InterPro" id="IPR043504">
    <property type="entry name" value="Peptidase_S1_PA_chymotrypsin"/>
</dbReference>
<evidence type="ECO:0000256" key="6">
    <source>
        <dbReference type="SAM" id="SignalP"/>
    </source>
</evidence>
<evidence type="ECO:0000256" key="5">
    <source>
        <dbReference type="RuleBase" id="RU363034"/>
    </source>
</evidence>
<evidence type="ECO:0000259" key="7">
    <source>
        <dbReference type="PROSITE" id="PS50240"/>
    </source>
</evidence>
<feature type="signal peptide" evidence="6">
    <location>
        <begin position="1"/>
        <end position="20"/>
    </location>
</feature>
<keyword evidence="2 5" id="KW-0378">Hydrolase</keyword>
<reference evidence="8 9" key="1">
    <citation type="submission" date="2017-04" db="EMBL/GenBank/DDBJ databases">
        <title>Whole genome sequence of Bdellovibrio bacteriovorus strain SSB218315.</title>
        <authorList>
            <person name="Oyedara O."/>
            <person name="Rodriguez-Perez M.A."/>
        </authorList>
    </citation>
    <scope>NUCLEOTIDE SEQUENCE [LARGE SCALE GENOMIC DNA]</scope>
    <source>
        <strain evidence="8 9">SSB218315</strain>
    </source>
</reference>
<keyword evidence="4" id="KW-1015">Disulfide bond</keyword>
<organism evidence="8 9">
    <name type="scientific">Bdellovibrio bacteriovorus</name>
    <dbReference type="NCBI Taxonomy" id="959"/>
    <lineage>
        <taxon>Bacteria</taxon>
        <taxon>Pseudomonadati</taxon>
        <taxon>Bdellovibrionota</taxon>
        <taxon>Bdellovibrionia</taxon>
        <taxon>Bdellovibrionales</taxon>
        <taxon>Pseudobdellovibrionaceae</taxon>
        <taxon>Bdellovibrio</taxon>
    </lineage>
</organism>
<name>A0A1Z3N6V1_BDEBC</name>
<feature type="domain" description="Peptidase S1" evidence="7">
    <location>
        <begin position="29"/>
        <end position="256"/>
    </location>
</feature>
<gene>
    <name evidence="8" type="ORF">B9G79_06160</name>
</gene>
<dbReference type="AlphaFoldDB" id="A0A1Z3N6V1"/>
<dbReference type="InterPro" id="IPR033116">
    <property type="entry name" value="TRYPSIN_SER"/>
</dbReference>
<evidence type="ECO:0000256" key="4">
    <source>
        <dbReference type="ARBA" id="ARBA00023157"/>
    </source>
</evidence>
<dbReference type="InterPro" id="IPR001314">
    <property type="entry name" value="Peptidase_S1A"/>
</dbReference>
<proteinExistence type="predicted"/>
<protein>
    <submittedName>
        <fullName evidence="8">Trypsin</fullName>
    </submittedName>
</protein>
<sequence>MKMNHLVIAGLMMMSAPVFAKSGSVGAKIVGGVEASIGEFPYIVSLQSSSHFCGGSLIKKNWVLTAAHCVRGGTVKKVVIGLHDRTNAVNAESIAPKRIIAHPNYNSRTMENDFALIELSQDSSYAPVALNPAEITLPTDGSEVLTTVAGWGATREGSYSLPTKLQKVDVPLVSTAACNKAYNNGITDSMICAGYEGGGKDSCQGDSGGPLVAQDENNQTYLVGVVSWGQGCARANYYGVYAKVSNAIEWINNTAQ</sequence>
<dbReference type="RefSeq" id="WP_088564754.1">
    <property type="nucleotide sequence ID" value="NZ_CP020946.1"/>
</dbReference>
<dbReference type="InterPro" id="IPR001254">
    <property type="entry name" value="Trypsin_dom"/>
</dbReference>
<dbReference type="Proteomes" id="UP000197003">
    <property type="component" value="Chromosome"/>
</dbReference>
<feature type="chain" id="PRO_5013119955" evidence="6">
    <location>
        <begin position="21"/>
        <end position="256"/>
    </location>
</feature>
<evidence type="ECO:0000256" key="3">
    <source>
        <dbReference type="ARBA" id="ARBA00022825"/>
    </source>
</evidence>
<keyword evidence="1 5" id="KW-0645">Protease</keyword>
<dbReference type="PROSITE" id="PS00134">
    <property type="entry name" value="TRYPSIN_HIS"/>
    <property type="match status" value="1"/>
</dbReference>